<comment type="subcellular location">
    <subcellularLocation>
        <location evidence="1">Nucleus</location>
    </subcellularLocation>
</comment>
<dbReference type="PROSITE" id="PS00028">
    <property type="entry name" value="ZINC_FINGER_C2H2_1"/>
    <property type="match status" value="2"/>
</dbReference>
<sequence>MSTTTRASLRRKSIYITCFICQKTFNRKDNFIRHFRTHTGEHPHPCPHTHCGQGFTRSDQLLRHLNSKHPEITHTQAHVNNHSSAPTKVLVKSTSNRSFSFLHSQPNSILCSPMNIQNLVHEYCLPSEETSSMRLNFLLN</sequence>
<evidence type="ECO:0000256" key="7">
    <source>
        <dbReference type="PROSITE-ProRule" id="PRU00042"/>
    </source>
</evidence>
<dbReference type="Proteomes" id="UP001479436">
    <property type="component" value="Unassembled WGS sequence"/>
</dbReference>
<gene>
    <name evidence="9" type="ORF">K7432_014662</name>
</gene>
<evidence type="ECO:0000256" key="5">
    <source>
        <dbReference type="ARBA" id="ARBA00022833"/>
    </source>
</evidence>
<evidence type="ECO:0000256" key="4">
    <source>
        <dbReference type="ARBA" id="ARBA00022771"/>
    </source>
</evidence>
<dbReference type="InterPro" id="IPR013087">
    <property type="entry name" value="Znf_C2H2_type"/>
</dbReference>
<evidence type="ECO:0000313" key="10">
    <source>
        <dbReference type="Proteomes" id="UP001479436"/>
    </source>
</evidence>
<dbReference type="SMART" id="SM00355">
    <property type="entry name" value="ZnF_C2H2"/>
    <property type="match status" value="2"/>
</dbReference>
<keyword evidence="3" id="KW-0677">Repeat</keyword>
<protein>
    <recommendedName>
        <fullName evidence="8">C2H2-type domain-containing protein</fullName>
    </recommendedName>
</protein>
<evidence type="ECO:0000259" key="8">
    <source>
        <dbReference type="PROSITE" id="PS50157"/>
    </source>
</evidence>
<dbReference type="PANTHER" id="PTHR40626">
    <property type="entry name" value="MIP31509P"/>
    <property type="match status" value="1"/>
</dbReference>
<dbReference type="InterPro" id="IPR036236">
    <property type="entry name" value="Znf_C2H2_sf"/>
</dbReference>
<proteinExistence type="predicted"/>
<keyword evidence="4 7" id="KW-0863">Zinc-finger</keyword>
<dbReference type="InterPro" id="IPR051059">
    <property type="entry name" value="VerF-like"/>
</dbReference>
<dbReference type="PROSITE" id="PS50157">
    <property type="entry name" value="ZINC_FINGER_C2H2_2"/>
    <property type="match status" value="2"/>
</dbReference>
<dbReference type="Gene3D" id="3.30.160.60">
    <property type="entry name" value="Classic Zinc Finger"/>
    <property type="match status" value="2"/>
</dbReference>
<feature type="domain" description="C2H2-type" evidence="8">
    <location>
        <begin position="44"/>
        <end position="69"/>
    </location>
</feature>
<name>A0ABR2VP67_9FUNG</name>
<evidence type="ECO:0000256" key="6">
    <source>
        <dbReference type="ARBA" id="ARBA00023242"/>
    </source>
</evidence>
<dbReference type="Pfam" id="PF00096">
    <property type="entry name" value="zf-C2H2"/>
    <property type="match status" value="2"/>
</dbReference>
<accession>A0ABR2VP67</accession>
<dbReference type="SUPFAM" id="SSF57667">
    <property type="entry name" value="beta-beta-alpha zinc fingers"/>
    <property type="match status" value="1"/>
</dbReference>
<evidence type="ECO:0000256" key="2">
    <source>
        <dbReference type="ARBA" id="ARBA00022723"/>
    </source>
</evidence>
<keyword evidence="2" id="KW-0479">Metal-binding</keyword>
<comment type="caution">
    <text evidence="9">The sequence shown here is derived from an EMBL/GenBank/DDBJ whole genome shotgun (WGS) entry which is preliminary data.</text>
</comment>
<feature type="domain" description="C2H2-type" evidence="8">
    <location>
        <begin position="16"/>
        <end position="43"/>
    </location>
</feature>
<keyword evidence="5" id="KW-0862">Zinc</keyword>
<evidence type="ECO:0000313" key="9">
    <source>
        <dbReference type="EMBL" id="KAK9687764.1"/>
    </source>
</evidence>
<evidence type="ECO:0000256" key="3">
    <source>
        <dbReference type="ARBA" id="ARBA00022737"/>
    </source>
</evidence>
<dbReference type="EMBL" id="JASJQH010008604">
    <property type="protein sequence ID" value="KAK9687764.1"/>
    <property type="molecule type" value="Genomic_DNA"/>
</dbReference>
<keyword evidence="6" id="KW-0539">Nucleus</keyword>
<keyword evidence="10" id="KW-1185">Reference proteome</keyword>
<reference evidence="9 10" key="1">
    <citation type="submission" date="2023-04" db="EMBL/GenBank/DDBJ databases">
        <title>Genome of Basidiobolus ranarum AG-B5.</title>
        <authorList>
            <person name="Stajich J.E."/>
            <person name="Carter-House D."/>
            <person name="Gryganskyi A."/>
        </authorList>
    </citation>
    <scope>NUCLEOTIDE SEQUENCE [LARGE SCALE GENOMIC DNA]</scope>
    <source>
        <strain evidence="9 10">AG-B5</strain>
    </source>
</reference>
<dbReference type="PANTHER" id="PTHR40626:SF11">
    <property type="entry name" value="ZINC FINGER PROTEIN YPR022C"/>
    <property type="match status" value="1"/>
</dbReference>
<evidence type="ECO:0000256" key="1">
    <source>
        <dbReference type="ARBA" id="ARBA00004123"/>
    </source>
</evidence>
<organism evidence="9 10">
    <name type="scientific">Basidiobolus ranarum</name>
    <dbReference type="NCBI Taxonomy" id="34480"/>
    <lineage>
        <taxon>Eukaryota</taxon>
        <taxon>Fungi</taxon>
        <taxon>Fungi incertae sedis</taxon>
        <taxon>Zoopagomycota</taxon>
        <taxon>Entomophthoromycotina</taxon>
        <taxon>Basidiobolomycetes</taxon>
        <taxon>Basidiobolales</taxon>
        <taxon>Basidiobolaceae</taxon>
        <taxon>Basidiobolus</taxon>
    </lineage>
</organism>